<organism evidence="8">
    <name type="scientific">Baileyella intestinalis</name>
    <dbReference type="NCBI Taxonomy" id="2606709"/>
    <lineage>
        <taxon>Bacteria</taxon>
        <taxon>Bacillati</taxon>
        <taxon>Bacillota</taxon>
        <taxon>Clostridia</taxon>
        <taxon>Peptostreptococcales</taxon>
        <taxon>Anaerovoracaceae</taxon>
        <taxon>Baileyella</taxon>
    </lineage>
</organism>
<dbReference type="RefSeq" id="WP_154571896.1">
    <property type="nucleotide sequence ID" value="NZ_VUNB01000002.1"/>
</dbReference>
<proteinExistence type="predicted"/>
<evidence type="ECO:0000313" key="8">
    <source>
        <dbReference type="EMBL" id="MST68417.1"/>
    </source>
</evidence>
<evidence type="ECO:0000256" key="2">
    <source>
        <dbReference type="ARBA" id="ARBA00022692"/>
    </source>
</evidence>
<keyword evidence="4 6" id="KW-0472">Membrane</keyword>
<feature type="transmembrane region" description="Helical" evidence="6">
    <location>
        <begin position="407"/>
        <end position="427"/>
    </location>
</feature>
<feature type="transmembrane region" description="Helical" evidence="6">
    <location>
        <begin position="67"/>
        <end position="85"/>
    </location>
</feature>
<feature type="region of interest" description="Disordered" evidence="5">
    <location>
        <begin position="294"/>
        <end position="324"/>
    </location>
</feature>
<comment type="caution">
    <text evidence="8">The sequence shown here is derived from an EMBL/GenBank/DDBJ whole genome shotgun (WGS) entry which is preliminary data.</text>
</comment>
<feature type="compositionally biased region" description="Basic and acidic residues" evidence="5">
    <location>
        <begin position="294"/>
        <end position="312"/>
    </location>
</feature>
<accession>A0A6A8MAP0</accession>
<dbReference type="PANTHER" id="PTHR37422:SF17">
    <property type="entry name" value="O-ANTIGEN LIGASE"/>
    <property type="match status" value="1"/>
</dbReference>
<evidence type="ECO:0000256" key="3">
    <source>
        <dbReference type="ARBA" id="ARBA00022989"/>
    </source>
</evidence>
<sequence length="523" mass="57947">MIKKLDGFFLKDKYVLTLLLLAGFAQDQVLVYCNVPHMHQIPLFFAIVVMAYRALRDPEFLSFRGAGIWGLFVIAFIISFAANGFPSVRGNIIDLIIITMTGFLVFGGGSSDGADGNTEDLWFISGAAFLFLGLNSVISLITYVFGVSIQFFEPQGGYPSYIGVSYGFQDRFTGLQGVPNALGWTSVCAIVWGILWLSTGKPKKTLTKVISAVAIAASAVSIGLSFSRGSLLAVTAGFICYFWYRIISRRDGKGIIRIIVEILAVVIIIGGLAYGSTNVSARINGRTTARWYASHEQKMDDQRSGDQKEETAQKPSQAVEQANSGNRVVKQFQSGDISNGRGIINEIGFKLLRYNHQLAYGVSSGDGRPAWKAFVTDHENLISDKKYEFTRKDDKISGNMHNLFTQVIYNSGLIGFIPLILLVLMFIHSAVSDLKKPGRDERSRMRSALFMAICAVGTIAMFENILIYSTKVYNITFMYLLGYFIGMNEREEGSSLIDRTDRRLGGWLRFIGKTICLNKVKDK</sequence>
<comment type="subcellular location">
    <subcellularLocation>
        <location evidence="1">Membrane</location>
        <topology evidence="1">Multi-pass membrane protein</topology>
    </subcellularLocation>
</comment>
<dbReference type="Pfam" id="PF04932">
    <property type="entry name" value="Wzy_C"/>
    <property type="match status" value="1"/>
</dbReference>
<dbReference type="InterPro" id="IPR007016">
    <property type="entry name" value="O-antigen_ligase-rel_domated"/>
</dbReference>
<feature type="transmembrane region" description="Helical" evidence="6">
    <location>
        <begin position="121"/>
        <end position="145"/>
    </location>
</feature>
<evidence type="ECO:0000256" key="5">
    <source>
        <dbReference type="SAM" id="MobiDB-lite"/>
    </source>
</evidence>
<feature type="transmembrane region" description="Helical" evidence="6">
    <location>
        <begin position="230"/>
        <end position="247"/>
    </location>
</feature>
<feature type="transmembrane region" description="Helical" evidence="6">
    <location>
        <begin position="254"/>
        <end position="274"/>
    </location>
</feature>
<feature type="transmembrane region" description="Helical" evidence="6">
    <location>
        <begin position="181"/>
        <end position="198"/>
    </location>
</feature>
<dbReference type="PANTHER" id="PTHR37422">
    <property type="entry name" value="TEICHURONIC ACID BIOSYNTHESIS PROTEIN TUAE"/>
    <property type="match status" value="1"/>
</dbReference>
<protein>
    <recommendedName>
        <fullName evidence="7">O-antigen ligase-related domain-containing protein</fullName>
    </recommendedName>
</protein>
<dbReference type="AlphaFoldDB" id="A0A6A8MAP0"/>
<dbReference type="EMBL" id="VUNB01000002">
    <property type="protein sequence ID" value="MST68417.1"/>
    <property type="molecule type" value="Genomic_DNA"/>
</dbReference>
<evidence type="ECO:0000256" key="1">
    <source>
        <dbReference type="ARBA" id="ARBA00004141"/>
    </source>
</evidence>
<feature type="domain" description="O-antigen ligase-related" evidence="7">
    <location>
        <begin position="214"/>
        <end position="419"/>
    </location>
</feature>
<feature type="transmembrane region" description="Helical" evidence="6">
    <location>
        <begin position="91"/>
        <end position="109"/>
    </location>
</feature>
<feature type="transmembrane region" description="Helical" evidence="6">
    <location>
        <begin position="448"/>
        <end position="466"/>
    </location>
</feature>
<feature type="transmembrane region" description="Helical" evidence="6">
    <location>
        <begin position="205"/>
        <end position="224"/>
    </location>
</feature>
<evidence type="ECO:0000256" key="4">
    <source>
        <dbReference type="ARBA" id="ARBA00023136"/>
    </source>
</evidence>
<evidence type="ECO:0000259" key="7">
    <source>
        <dbReference type="Pfam" id="PF04932"/>
    </source>
</evidence>
<dbReference type="GO" id="GO:0016020">
    <property type="term" value="C:membrane"/>
    <property type="evidence" value="ECO:0007669"/>
    <property type="project" value="UniProtKB-SubCell"/>
</dbReference>
<evidence type="ECO:0000256" key="6">
    <source>
        <dbReference type="SAM" id="Phobius"/>
    </source>
</evidence>
<keyword evidence="3 6" id="KW-1133">Transmembrane helix</keyword>
<keyword evidence="2 6" id="KW-0812">Transmembrane</keyword>
<name>A0A6A8MAP0_9FIRM</name>
<reference evidence="8" key="1">
    <citation type="submission" date="2019-09" db="EMBL/GenBank/DDBJ databases">
        <title>In-depth cultivation of the pig gut microbiome towards novel bacterial diversity and tailored functional studies.</title>
        <authorList>
            <person name="Wylensek D."/>
            <person name="Hitch T.C.A."/>
            <person name="Clavel T."/>
        </authorList>
    </citation>
    <scope>NUCLEOTIDE SEQUENCE</scope>
    <source>
        <strain evidence="8">RF-744-FAT-WT-3</strain>
    </source>
</reference>
<dbReference type="InterPro" id="IPR051533">
    <property type="entry name" value="WaaL-like"/>
</dbReference>
<feature type="compositionally biased region" description="Polar residues" evidence="5">
    <location>
        <begin position="313"/>
        <end position="324"/>
    </location>
</feature>
<gene>
    <name evidence="8" type="ORF">FYJ66_02265</name>
</gene>